<feature type="compositionally biased region" description="Basic and acidic residues" evidence="1">
    <location>
        <begin position="52"/>
        <end position="63"/>
    </location>
</feature>
<dbReference type="Proteomes" id="UP000193317">
    <property type="component" value="Unassembled WGS sequence"/>
</dbReference>
<comment type="caution">
    <text evidence="2">The sequence shown here is derived from an EMBL/GenBank/DDBJ whole genome shotgun (WGS) entry which is preliminary data.</text>
</comment>
<name>A0A1X2E2Z4_MYCSZ</name>
<accession>A0A1X2E2Z4</accession>
<dbReference type="AlphaFoldDB" id="A0A1X2E2Z4"/>
<dbReference type="RefSeq" id="WP_085672084.1">
    <property type="nucleotide sequence ID" value="NZ_JACKRU010000673.1"/>
</dbReference>
<dbReference type="EMBL" id="LQPW01000140">
    <property type="protein sequence ID" value="ORW94806.1"/>
    <property type="molecule type" value="Genomic_DNA"/>
</dbReference>
<sequence>MQLTDRAPSRTTIDPAWIVEYIRRAAIPADGPVRDQEELNLYRVASCTRDVTARQDNPEHDVARNTGQVKKRRNER</sequence>
<dbReference type="OrthoDB" id="9805307at2"/>
<protein>
    <submittedName>
        <fullName evidence="2">Uncharacterized protein</fullName>
    </submittedName>
</protein>
<reference evidence="2 3" key="1">
    <citation type="submission" date="2016-01" db="EMBL/GenBank/DDBJ databases">
        <title>The new phylogeny of the genus Mycobacterium.</title>
        <authorList>
            <person name="Tarcisio F."/>
            <person name="Conor M."/>
            <person name="Antonella G."/>
            <person name="Elisabetta G."/>
            <person name="Giulia F.S."/>
            <person name="Sara T."/>
            <person name="Anna F."/>
            <person name="Clotilde B."/>
            <person name="Roberto B."/>
            <person name="Veronica D.S."/>
            <person name="Fabio R."/>
            <person name="Monica P."/>
            <person name="Olivier J."/>
            <person name="Enrico T."/>
            <person name="Nicola S."/>
        </authorList>
    </citation>
    <scope>NUCLEOTIDE SEQUENCE [LARGE SCALE GENOMIC DNA]</scope>
    <source>
        <strain evidence="2 3">DSM 44166</strain>
    </source>
</reference>
<evidence type="ECO:0000313" key="3">
    <source>
        <dbReference type="Proteomes" id="UP000193317"/>
    </source>
</evidence>
<evidence type="ECO:0000313" key="2">
    <source>
        <dbReference type="EMBL" id="ORW94806.1"/>
    </source>
</evidence>
<organism evidence="2 3">
    <name type="scientific">Mycobacterium szulgai</name>
    <dbReference type="NCBI Taxonomy" id="1787"/>
    <lineage>
        <taxon>Bacteria</taxon>
        <taxon>Bacillati</taxon>
        <taxon>Actinomycetota</taxon>
        <taxon>Actinomycetes</taxon>
        <taxon>Mycobacteriales</taxon>
        <taxon>Mycobacteriaceae</taxon>
        <taxon>Mycobacterium</taxon>
    </lineage>
</organism>
<feature type="region of interest" description="Disordered" evidence="1">
    <location>
        <begin position="52"/>
        <end position="76"/>
    </location>
</feature>
<keyword evidence="3" id="KW-1185">Reference proteome</keyword>
<evidence type="ECO:0000256" key="1">
    <source>
        <dbReference type="SAM" id="MobiDB-lite"/>
    </source>
</evidence>
<proteinExistence type="predicted"/>
<gene>
    <name evidence="2" type="ORF">AWC27_06890</name>
</gene>